<dbReference type="EMBL" id="CP042997">
    <property type="protein sequence ID" value="QEH38106.1"/>
    <property type="molecule type" value="Genomic_DNA"/>
</dbReference>
<evidence type="ECO:0000313" key="2">
    <source>
        <dbReference type="Proteomes" id="UP000324233"/>
    </source>
</evidence>
<name>A0A5B9WBX3_9BACT</name>
<proteinExistence type="predicted"/>
<dbReference type="AlphaFoldDB" id="A0A5B9WBX3"/>
<reference evidence="1 2" key="1">
    <citation type="submission" date="2019-08" db="EMBL/GenBank/DDBJ databases">
        <title>Deep-cultivation of Planctomycetes and their phenomic and genomic characterization uncovers novel biology.</title>
        <authorList>
            <person name="Wiegand S."/>
            <person name="Jogler M."/>
            <person name="Boedeker C."/>
            <person name="Pinto D."/>
            <person name="Vollmers J."/>
            <person name="Rivas-Marin E."/>
            <person name="Kohn T."/>
            <person name="Peeters S.H."/>
            <person name="Heuer A."/>
            <person name="Rast P."/>
            <person name="Oberbeckmann S."/>
            <person name="Bunk B."/>
            <person name="Jeske O."/>
            <person name="Meyerdierks A."/>
            <person name="Storesund J.E."/>
            <person name="Kallscheuer N."/>
            <person name="Luecker S."/>
            <person name="Lage O.M."/>
            <person name="Pohl T."/>
            <person name="Merkel B.J."/>
            <person name="Hornburger P."/>
            <person name="Mueller R.-W."/>
            <person name="Bruemmer F."/>
            <person name="Labrenz M."/>
            <person name="Spormann A.M."/>
            <person name="Op den Camp H."/>
            <person name="Overmann J."/>
            <person name="Amann R."/>
            <person name="Jetten M.S.M."/>
            <person name="Mascher T."/>
            <person name="Medema M.H."/>
            <person name="Devos D.P."/>
            <person name="Kaster A.-K."/>
            <person name="Ovreas L."/>
            <person name="Rohde M."/>
            <person name="Galperin M.Y."/>
            <person name="Jogler C."/>
        </authorList>
    </citation>
    <scope>NUCLEOTIDE SEQUENCE [LARGE SCALE GENOMIC DNA]</scope>
    <source>
        <strain evidence="1 2">OJF2</strain>
    </source>
</reference>
<dbReference type="Proteomes" id="UP000324233">
    <property type="component" value="Chromosome"/>
</dbReference>
<dbReference type="RefSeq" id="WP_148597583.1">
    <property type="nucleotide sequence ID" value="NZ_CP042997.1"/>
</dbReference>
<evidence type="ECO:0000313" key="1">
    <source>
        <dbReference type="EMBL" id="QEH38106.1"/>
    </source>
</evidence>
<protein>
    <submittedName>
        <fullName evidence="1">Uncharacterized protein</fullName>
    </submittedName>
</protein>
<accession>A0A5B9WBX3</accession>
<sequence length="149" mass="17045">MRRFWQWLASAATASVVPFGLIVLLCPAAERAEDGDVRVARPRGQFVKEIYVTPGLIELARQRRSFRSHEELRRALEGLAGEKDWYEVRIGVRSDDGEEALARHFVFPYAEPNYFAEVRAVLETIVQKGPGLEGIRFDEAKVYRVARPR</sequence>
<keyword evidence="2" id="KW-1185">Reference proteome</keyword>
<dbReference type="KEGG" id="agv:OJF2_67040"/>
<gene>
    <name evidence="1" type="ORF">OJF2_67040</name>
</gene>
<organism evidence="1 2">
    <name type="scientific">Aquisphaera giovannonii</name>
    <dbReference type="NCBI Taxonomy" id="406548"/>
    <lineage>
        <taxon>Bacteria</taxon>
        <taxon>Pseudomonadati</taxon>
        <taxon>Planctomycetota</taxon>
        <taxon>Planctomycetia</taxon>
        <taxon>Isosphaerales</taxon>
        <taxon>Isosphaeraceae</taxon>
        <taxon>Aquisphaera</taxon>
    </lineage>
</organism>